<proteinExistence type="predicted"/>
<protein>
    <submittedName>
        <fullName evidence="1">Uncharacterized protein</fullName>
    </submittedName>
</protein>
<comment type="caution">
    <text evidence="1">The sequence shown here is derived from an EMBL/GenBank/DDBJ whole genome shotgun (WGS) entry which is preliminary data.</text>
</comment>
<reference evidence="1" key="1">
    <citation type="journal article" date="2023" name="G3 (Bethesda)">
        <title>A reference genome for the long-term kleptoplast-retaining sea slug Elysia crispata morphotype clarki.</title>
        <authorList>
            <person name="Eastman K.E."/>
            <person name="Pendleton A.L."/>
            <person name="Shaikh M.A."/>
            <person name="Suttiyut T."/>
            <person name="Ogas R."/>
            <person name="Tomko P."/>
            <person name="Gavelis G."/>
            <person name="Widhalm J.R."/>
            <person name="Wisecaver J.H."/>
        </authorList>
    </citation>
    <scope>NUCLEOTIDE SEQUENCE</scope>
    <source>
        <strain evidence="1">ECLA1</strain>
    </source>
</reference>
<evidence type="ECO:0000313" key="2">
    <source>
        <dbReference type="Proteomes" id="UP001283361"/>
    </source>
</evidence>
<sequence length="185" mass="20972">MLGPQAGVISTTDRSDVELDSYKNAWFSFSPSALIWSVVIALPTIKLISSELSYRCSHRFLVQGMDYIFLQFKISGNDSDYLLNGWDGPKFYYTRHDITYLYHPCHALNTLDGSCVENHVVTYQHICSCCCQTSDSIQASFNKTAETAISKETVYMRWPGPTNDIMSEIYRFPEVKVSTKAPYSA</sequence>
<keyword evidence="2" id="KW-1185">Reference proteome</keyword>
<organism evidence="1 2">
    <name type="scientific">Elysia crispata</name>
    <name type="common">lettuce slug</name>
    <dbReference type="NCBI Taxonomy" id="231223"/>
    <lineage>
        <taxon>Eukaryota</taxon>
        <taxon>Metazoa</taxon>
        <taxon>Spiralia</taxon>
        <taxon>Lophotrochozoa</taxon>
        <taxon>Mollusca</taxon>
        <taxon>Gastropoda</taxon>
        <taxon>Heterobranchia</taxon>
        <taxon>Euthyneura</taxon>
        <taxon>Panpulmonata</taxon>
        <taxon>Sacoglossa</taxon>
        <taxon>Placobranchoidea</taxon>
        <taxon>Plakobranchidae</taxon>
        <taxon>Elysia</taxon>
    </lineage>
</organism>
<dbReference type="EMBL" id="JAWDGP010001755">
    <property type="protein sequence ID" value="KAK3788535.1"/>
    <property type="molecule type" value="Genomic_DNA"/>
</dbReference>
<name>A0AAE1DZZ6_9GAST</name>
<evidence type="ECO:0000313" key="1">
    <source>
        <dbReference type="EMBL" id="KAK3788535.1"/>
    </source>
</evidence>
<dbReference type="Proteomes" id="UP001283361">
    <property type="component" value="Unassembled WGS sequence"/>
</dbReference>
<gene>
    <name evidence="1" type="ORF">RRG08_030236</name>
</gene>
<accession>A0AAE1DZZ6</accession>
<dbReference type="AlphaFoldDB" id="A0AAE1DZZ6"/>